<comment type="caution">
    <text evidence="2">The sequence shown here is derived from an EMBL/GenBank/DDBJ whole genome shotgun (WGS) entry which is preliminary data.</text>
</comment>
<organism evidence="2 3">
    <name type="scientific">Dissostichus eleginoides</name>
    <name type="common">Patagonian toothfish</name>
    <name type="synonym">Dissostichus amissus</name>
    <dbReference type="NCBI Taxonomy" id="100907"/>
    <lineage>
        <taxon>Eukaryota</taxon>
        <taxon>Metazoa</taxon>
        <taxon>Chordata</taxon>
        <taxon>Craniata</taxon>
        <taxon>Vertebrata</taxon>
        <taxon>Euteleostomi</taxon>
        <taxon>Actinopterygii</taxon>
        <taxon>Neopterygii</taxon>
        <taxon>Teleostei</taxon>
        <taxon>Neoteleostei</taxon>
        <taxon>Acanthomorphata</taxon>
        <taxon>Eupercaria</taxon>
        <taxon>Perciformes</taxon>
        <taxon>Notothenioidei</taxon>
        <taxon>Nototheniidae</taxon>
        <taxon>Dissostichus</taxon>
    </lineage>
</organism>
<proteinExistence type="predicted"/>
<dbReference type="EMBL" id="JASDAP010000010">
    <property type="protein sequence ID" value="KAK1895584.1"/>
    <property type="molecule type" value="Genomic_DNA"/>
</dbReference>
<dbReference type="AlphaFoldDB" id="A0AAD9C6R5"/>
<feature type="transmembrane region" description="Helical" evidence="1">
    <location>
        <begin position="44"/>
        <end position="62"/>
    </location>
</feature>
<keyword evidence="1" id="KW-1133">Transmembrane helix</keyword>
<gene>
    <name evidence="2" type="ORF">KUDE01_021035</name>
</gene>
<keyword evidence="1" id="KW-0812">Transmembrane</keyword>
<accession>A0AAD9C6R5</accession>
<name>A0AAD9C6R5_DISEL</name>
<evidence type="ECO:0000313" key="3">
    <source>
        <dbReference type="Proteomes" id="UP001228049"/>
    </source>
</evidence>
<dbReference type="Proteomes" id="UP001228049">
    <property type="component" value="Unassembled WGS sequence"/>
</dbReference>
<keyword evidence="3" id="KW-1185">Reference proteome</keyword>
<reference evidence="2" key="1">
    <citation type="submission" date="2023-04" db="EMBL/GenBank/DDBJ databases">
        <title>Chromosome-level genome of Chaenocephalus aceratus.</title>
        <authorList>
            <person name="Park H."/>
        </authorList>
    </citation>
    <scope>NUCLEOTIDE SEQUENCE</scope>
    <source>
        <strain evidence="2">DE</strain>
        <tissue evidence="2">Muscle</tissue>
    </source>
</reference>
<keyword evidence="1" id="KW-0472">Membrane</keyword>
<evidence type="ECO:0000313" key="2">
    <source>
        <dbReference type="EMBL" id="KAK1895584.1"/>
    </source>
</evidence>
<sequence>MYLEPANNNKASTGFTFFLTSCERNGLPSRYVQEAVQSDMHHMHVIRTVIIYLYNFFTYTLYRRVRCDRGVENVVIARFMFTVRGTDGQVLFQEKVSTTRESNGFGVMCGLP</sequence>
<evidence type="ECO:0000256" key="1">
    <source>
        <dbReference type="SAM" id="Phobius"/>
    </source>
</evidence>
<protein>
    <submittedName>
        <fullName evidence="2">Prolactin</fullName>
    </submittedName>
</protein>